<organism evidence="3 4">
    <name type="scientific">Cafeteria roenbergensis</name>
    <name type="common">Marine flagellate</name>
    <dbReference type="NCBI Taxonomy" id="33653"/>
    <lineage>
        <taxon>Eukaryota</taxon>
        <taxon>Sar</taxon>
        <taxon>Stramenopiles</taxon>
        <taxon>Bigyra</taxon>
        <taxon>Opalozoa</taxon>
        <taxon>Bicosoecida</taxon>
        <taxon>Cafeteriaceae</taxon>
        <taxon>Cafeteria</taxon>
    </lineage>
</organism>
<dbReference type="InterPro" id="IPR028889">
    <property type="entry name" value="USP"/>
</dbReference>
<dbReference type="EMBL" id="VLTO01000017">
    <property type="protein sequence ID" value="KAA0175021.1"/>
    <property type="molecule type" value="Genomic_DNA"/>
</dbReference>
<comment type="caution">
    <text evidence="3">The sequence shown here is derived from an EMBL/GenBank/DDBJ whole genome shotgun (WGS) entry which is preliminary data.</text>
</comment>
<feature type="domain" description="USP" evidence="2">
    <location>
        <begin position="287"/>
        <end position="796"/>
    </location>
</feature>
<dbReference type="GO" id="GO:0004843">
    <property type="term" value="F:cysteine-type deubiquitinase activity"/>
    <property type="evidence" value="ECO:0007669"/>
    <property type="project" value="InterPro"/>
</dbReference>
<gene>
    <name evidence="3" type="ORF">FNF27_03552</name>
</gene>
<feature type="compositionally biased region" description="Pro residues" evidence="1">
    <location>
        <begin position="246"/>
        <end position="258"/>
    </location>
</feature>
<dbReference type="GO" id="GO:0005634">
    <property type="term" value="C:nucleus"/>
    <property type="evidence" value="ECO:0007669"/>
    <property type="project" value="TreeGrafter"/>
</dbReference>
<dbReference type="Gene3D" id="3.90.70.10">
    <property type="entry name" value="Cysteine proteinases"/>
    <property type="match status" value="1"/>
</dbReference>
<feature type="compositionally biased region" description="Low complexity" evidence="1">
    <location>
        <begin position="216"/>
        <end position="234"/>
    </location>
</feature>
<dbReference type="CDD" id="cd02257">
    <property type="entry name" value="Peptidase_C19"/>
    <property type="match status" value="1"/>
</dbReference>
<dbReference type="GO" id="GO:0005829">
    <property type="term" value="C:cytosol"/>
    <property type="evidence" value="ECO:0007669"/>
    <property type="project" value="TreeGrafter"/>
</dbReference>
<evidence type="ECO:0000313" key="4">
    <source>
        <dbReference type="Proteomes" id="UP000322899"/>
    </source>
</evidence>
<feature type="region of interest" description="Disordered" evidence="1">
    <location>
        <begin position="802"/>
        <end position="822"/>
    </location>
</feature>
<evidence type="ECO:0000259" key="2">
    <source>
        <dbReference type="PROSITE" id="PS50235"/>
    </source>
</evidence>
<dbReference type="InterPro" id="IPR038765">
    <property type="entry name" value="Papain-like_cys_pep_sf"/>
</dbReference>
<feature type="region of interest" description="Disordered" evidence="1">
    <location>
        <begin position="670"/>
        <end position="721"/>
    </location>
</feature>
<reference evidence="3 4" key="1">
    <citation type="submission" date="2019-07" db="EMBL/GenBank/DDBJ databases">
        <title>Genomes of Cafeteria roenbergensis.</title>
        <authorList>
            <person name="Fischer M.G."/>
            <person name="Hackl T."/>
            <person name="Roman M."/>
        </authorList>
    </citation>
    <scope>NUCLEOTIDE SEQUENCE [LARGE SCALE GENOMIC DNA]</scope>
    <source>
        <strain evidence="3 4">E4-10P</strain>
    </source>
</reference>
<dbReference type="InterPro" id="IPR001394">
    <property type="entry name" value="Peptidase_C19_UCH"/>
</dbReference>
<feature type="region of interest" description="Disordered" evidence="1">
    <location>
        <begin position="571"/>
        <end position="624"/>
    </location>
</feature>
<name>A0A5A8EGY2_CAFRO</name>
<dbReference type="SUPFAM" id="SSF54001">
    <property type="entry name" value="Cysteine proteinases"/>
    <property type="match status" value="1"/>
</dbReference>
<dbReference type="Proteomes" id="UP000322899">
    <property type="component" value="Unassembled WGS sequence"/>
</dbReference>
<dbReference type="InterPro" id="IPR018200">
    <property type="entry name" value="USP_CS"/>
</dbReference>
<feature type="compositionally biased region" description="Basic and acidic residues" evidence="1">
    <location>
        <begin position="686"/>
        <end position="701"/>
    </location>
</feature>
<evidence type="ECO:0000256" key="1">
    <source>
        <dbReference type="SAM" id="MobiDB-lite"/>
    </source>
</evidence>
<dbReference type="GO" id="GO:0016579">
    <property type="term" value="P:protein deubiquitination"/>
    <property type="evidence" value="ECO:0007669"/>
    <property type="project" value="InterPro"/>
</dbReference>
<dbReference type="InterPro" id="IPR050164">
    <property type="entry name" value="Peptidase_C19"/>
</dbReference>
<dbReference type="Pfam" id="PF00443">
    <property type="entry name" value="UCH"/>
    <property type="match status" value="1"/>
</dbReference>
<feature type="region of interest" description="Disordered" evidence="1">
    <location>
        <begin position="167"/>
        <end position="286"/>
    </location>
</feature>
<dbReference type="AlphaFoldDB" id="A0A5A8EGY2"/>
<feature type="compositionally biased region" description="Basic and acidic residues" evidence="1">
    <location>
        <begin position="583"/>
        <end position="598"/>
    </location>
</feature>
<protein>
    <recommendedName>
        <fullName evidence="2">USP domain-containing protein</fullName>
    </recommendedName>
</protein>
<proteinExistence type="predicted"/>
<sequence>MSSPPLRVACSSWSIRVTESGRTDCHIRASAAARRRAALVVRPYTCSSYQLELKVESADLQSRVTIRSVARPTLTSAAAGKPGTIRLAMTSASVSVSKDENALPGWVEGDWEALSIMSAASAACDVTLDLLDPSHSTTDQQLFLLRRALGHTAPAAAATRLSRKLPMYSPSGIAAGPQRGGSTLHRSRGSSALAASRARPGLSAGTPVRSPFQAGARARQPAASSLLSQLGSARPPSRYTASTRPGPQPALSPTPSPPAGTGLVTDWLGRGSGLGPRADSGPTPRVGGLQNLGNTCYFNAVADVATTLTCMECGHSRTSDQAMPVLSVDVITEAEALAMEPWLDPQYADTESDGPGASGSDFPSRLRLDPGIFEARQASAPLDLAPSAMVDRAVEQQVTECRRRLDLADVMCRPLKRSPGGASVRLNTQVGKPAARPSTAADLAKRLSLGSPASVSSAGSAATGADMVKEARLLAESLSQLDKQDILMALTTMPSLEPVRAREGETLSSRRLRASTRLSAALTATQVHQLGKSRLQRLAESVLARVCPPFEELVRLKEVAHMRVCELLPRGSDPLTELSHSQRRIDEAASPDMARDLLEPAAGRTPPSPAGGPADGGEDEGGDVKTDWAEELLDPAAGAPAAAALVKAAAEALLGAPPPRAPVLVPEEDQYWQGSPPANSSEADSEPEREACDDADEKGSEDAATVPEQAGSPAGCSSPTGPEYELRCVVRHVGTNAWLGHYNTHALGAVHLGVGAAQHDTTWRCFDDESVRELTEDSVLNEDSQKKAYILLYVLKEPAQGDGPSLGAPHVDSESDEVILLE</sequence>
<dbReference type="PROSITE" id="PS00973">
    <property type="entry name" value="USP_2"/>
    <property type="match status" value="1"/>
</dbReference>
<dbReference type="PROSITE" id="PS50235">
    <property type="entry name" value="USP_3"/>
    <property type="match status" value="1"/>
</dbReference>
<accession>A0A5A8EGY2</accession>
<feature type="compositionally biased region" description="Low complexity" evidence="1">
    <location>
        <begin position="189"/>
        <end position="205"/>
    </location>
</feature>
<evidence type="ECO:0000313" key="3">
    <source>
        <dbReference type="EMBL" id="KAA0175021.1"/>
    </source>
</evidence>
<dbReference type="PANTHER" id="PTHR24006">
    <property type="entry name" value="UBIQUITIN CARBOXYL-TERMINAL HYDROLASE"/>
    <property type="match status" value="1"/>
</dbReference>
<feature type="compositionally biased region" description="Polar residues" evidence="1">
    <location>
        <begin position="672"/>
        <end position="682"/>
    </location>
</feature>